<dbReference type="NCBIfam" id="NF011126">
    <property type="entry name" value="PRK14553.1-6"/>
    <property type="match status" value="1"/>
</dbReference>
<evidence type="ECO:0000256" key="2">
    <source>
        <dbReference type="ARBA" id="ARBA00022670"/>
    </source>
</evidence>
<evidence type="ECO:0000256" key="6">
    <source>
        <dbReference type="ARBA" id="ARBA00044538"/>
    </source>
</evidence>
<dbReference type="InterPro" id="IPR007422">
    <property type="entry name" value="Peptidase_Prp"/>
</dbReference>
<dbReference type="GO" id="GO:0008234">
    <property type="term" value="F:cysteine-type peptidase activity"/>
    <property type="evidence" value="ECO:0007669"/>
    <property type="project" value="UniProtKB-KW"/>
</dbReference>
<keyword evidence="2" id="KW-0645">Protease</keyword>
<dbReference type="PANTHER" id="PTHR39178:SF1">
    <property type="entry name" value="RIBOSOMAL-PROCESSING CYSTEINE PROTEASE PRP"/>
    <property type="match status" value="1"/>
</dbReference>
<organism evidence="7 8">
    <name type="scientific">Caldibacillus thermoamylovorans</name>
    <dbReference type="NCBI Taxonomy" id="35841"/>
    <lineage>
        <taxon>Bacteria</taxon>
        <taxon>Bacillati</taxon>
        <taxon>Bacillota</taxon>
        <taxon>Bacilli</taxon>
        <taxon>Bacillales</taxon>
        <taxon>Bacillaceae</taxon>
        <taxon>Caldibacillus</taxon>
    </lineage>
</organism>
<comment type="similarity">
    <text evidence="5">Belongs to the Prp family.</text>
</comment>
<evidence type="ECO:0000256" key="3">
    <source>
        <dbReference type="ARBA" id="ARBA00022801"/>
    </source>
</evidence>
<dbReference type="PANTHER" id="PTHR39178">
    <property type="entry name" value="HYPOTHETICAL RIBOSOME-ASSOCIATED PROTEIN"/>
    <property type="match status" value="1"/>
</dbReference>
<dbReference type="InterPro" id="IPR036764">
    <property type="entry name" value="Peptidase_Prp_sf"/>
</dbReference>
<dbReference type="SUPFAM" id="SSF118010">
    <property type="entry name" value="TM1457-like"/>
    <property type="match status" value="1"/>
</dbReference>
<gene>
    <name evidence="7" type="ORF">BT1A1_2349</name>
</gene>
<dbReference type="Pfam" id="PF04327">
    <property type="entry name" value="Peptidase_Prp"/>
    <property type="match status" value="1"/>
</dbReference>
<dbReference type="CDD" id="cd16332">
    <property type="entry name" value="Prp-like"/>
    <property type="match status" value="1"/>
</dbReference>
<protein>
    <recommendedName>
        <fullName evidence="6">Ribosomal processing cysteine protease Prp</fullName>
    </recommendedName>
</protein>
<accession>A0A090J2S2</accession>
<dbReference type="EMBL" id="CCRF01000065">
    <property type="protein sequence ID" value="CEE02170.1"/>
    <property type="molecule type" value="Genomic_DNA"/>
</dbReference>
<dbReference type="GO" id="GO:0006508">
    <property type="term" value="P:proteolysis"/>
    <property type="evidence" value="ECO:0007669"/>
    <property type="project" value="UniProtKB-KW"/>
</dbReference>
<evidence type="ECO:0000256" key="4">
    <source>
        <dbReference type="ARBA" id="ARBA00022807"/>
    </source>
</evidence>
<proteinExistence type="inferred from homology"/>
<keyword evidence="8" id="KW-1185">Reference proteome</keyword>
<keyword evidence="1" id="KW-0690">Ribosome biogenesis</keyword>
<evidence type="ECO:0000313" key="8">
    <source>
        <dbReference type="Proteomes" id="UP000040576"/>
    </source>
</evidence>
<dbReference type="AlphaFoldDB" id="A0A090J2S2"/>
<dbReference type="GO" id="GO:0042254">
    <property type="term" value="P:ribosome biogenesis"/>
    <property type="evidence" value="ECO:0007669"/>
    <property type="project" value="UniProtKB-KW"/>
</dbReference>
<dbReference type="RefSeq" id="WP_034771381.1">
    <property type="nucleotide sequence ID" value="NZ_CCRF01000065.1"/>
</dbReference>
<reference evidence="7 8" key="1">
    <citation type="submission" date="2014-07" db="EMBL/GenBank/DDBJ databases">
        <authorList>
            <person name="Wibberg Daniel"/>
        </authorList>
    </citation>
    <scope>NUCLEOTIDE SEQUENCE [LARGE SCALE GENOMIC DNA]</scope>
</reference>
<dbReference type="Gene3D" id="3.30.70.1490">
    <property type="entry name" value="Cysteine protease Prp"/>
    <property type="match status" value="1"/>
</dbReference>
<sequence>MIKVTINLTSDHKIAAFTVEGHANFDKYGSDVVCAGVSAVTIGTLNAVESLAGVVPDVEQGGKGGYLHWQVPELPKETDDKVQLFLQGMVVALQSIKDSYSDYIKISFK</sequence>
<keyword evidence="4" id="KW-0788">Thiol protease</keyword>
<dbReference type="Proteomes" id="UP000040576">
    <property type="component" value="Unassembled WGS sequence"/>
</dbReference>
<evidence type="ECO:0000256" key="1">
    <source>
        <dbReference type="ARBA" id="ARBA00022517"/>
    </source>
</evidence>
<keyword evidence="3" id="KW-0378">Hydrolase</keyword>
<name>A0A090J2S2_9BACI</name>
<evidence type="ECO:0000313" key="7">
    <source>
        <dbReference type="EMBL" id="CEE02170.1"/>
    </source>
</evidence>
<evidence type="ECO:0000256" key="5">
    <source>
        <dbReference type="ARBA" id="ARBA00044503"/>
    </source>
</evidence>